<dbReference type="PANTHER" id="PTHR28285">
    <property type="entry name" value="PROTEIN BIG1"/>
    <property type="match status" value="1"/>
</dbReference>
<comment type="subcellular location">
    <subcellularLocation>
        <location evidence="1">Endoplasmic reticulum membrane</location>
        <topology evidence="1">Single-pass type I membrane protein</topology>
    </subcellularLocation>
</comment>
<reference evidence="13" key="1">
    <citation type="submission" date="2024-04" db="EMBL/GenBank/DDBJ databases">
        <authorList>
            <person name="Shaw F."/>
            <person name="Minotto A."/>
        </authorList>
    </citation>
    <scope>NUCLEOTIDE SEQUENCE [LARGE SCALE GENOMIC DNA]</scope>
</reference>
<evidence type="ECO:0000256" key="4">
    <source>
        <dbReference type="ARBA" id="ARBA00022692"/>
    </source>
</evidence>
<feature type="chain" id="PRO_5045472475" description="Protein BIG1" evidence="11">
    <location>
        <begin position="18"/>
        <end position="273"/>
    </location>
</feature>
<accession>A0ABP1D8H9</accession>
<evidence type="ECO:0000256" key="6">
    <source>
        <dbReference type="ARBA" id="ARBA00022824"/>
    </source>
</evidence>
<evidence type="ECO:0000256" key="3">
    <source>
        <dbReference type="ARBA" id="ARBA00022089"/>
    </source>
</evidence>
<keyword evidence="7 10" id="KW-1133">Transmembrane helix</keyword>
<sequence length="273" mass="29507">MLVNVLWLAATLSTVFAYSNTHPIIAWSSHRAPSLEATSSSDVLERILLSDDICNHDAVVLFDHPGLHASDLRLLSPNSAITTTLNAAPSSLQLPYVVSNLGNPFPDLAEVISKRCGSKLVHTNLGGLSEGVAQNGEKHVICVSMPPISDGDFGRRKHLMSEYESQLSSDLEALSFISPHHLVVYAGRPHFSTFRARQDPSDPQAPPHNGTAFPDGGVLKRYQLLTPGLILSLLVAFFVLVPVILGGIHALASIKNPIRVDNTKFSAVEKKNQ</sequence>
<dbReference type="Proteomes" id="UP001497453">
    <property type="component" value="Chromosome 3"/>
</dbReference>
<keyword evidence="5 11" id="KW-0732">Signal</keyword>
<dbReference type="InterPro" id="IPR037654">
    <property type="entry name" value="Big1"/>
</dbReference>
<organism evidence="12 13">
    <name type="scientific">Somion occarium</name>
    <dbReference type="NCBI Taxonomy" id="3059160"/>
    <lineage>
        <taxon>Eukaryota</taxon>
        <taxon>Fungi</taxon>
        <taxon>Dikarya</taxon>
        <taxon>Basidiomycota</taxon>
        <taxon>Agaricomycotina</taxon>
        <taxon>Agaricomycetes</taxon>
        <taxon>Polyporales</taxon>
        <taxon>Cerrenaceae</taxon>
        <taxon>Somion</taxon>
    </lineage>
</organism>
<protein>
    <recommendedName>
        <fullName evidence="3">Protein BIG1</fullName>
    </recommendedName>
</protein>
<dbReference type="PANTHER" id="PTHR28285:SF1">
    <property type="entry name" value="PROTEIN BIG1"/>
    <property type="match status" value="1"/>
</dbReference>
<evidence type="ECO:0000256" key="9">
    <source>
        <dbReference type="ARBA" id="ARBA00023316"/>
    </source>
</evidence>
<evidence type="ECO:0000256" key="5">
    <source>
        <dbReference type="ARBA" id="ARBA00022729"/>
    </source>
</evidence>
<evidence type="ECO:0000313" key="12">
    <source>
        <dbReference type="EMBL" id="CAL1703474.1"/>
    </source>
</evidence>
<feature type="signal peptide" evidence="11">
    <location>
        <begin position="1"/>
        <end position="17"/>
    </location>
</feature>
<evidence type="ECO:0000256" key="2">
    <source>
        <dbReference type="ARBA" id="ARBA00008203"/>
    </source>
</evidence>
<evidence type="ECO:0000256" key="10">
    <source>
        <dbReference type="SAM" id="Phobius"/>
    </source>
</evidence>
<dbReference type="EMBL" id="OZ037946">
    <property type="protein sequence ID" value="CAL1703474.1"/>
    <property type="molecule type" value="Genomic_DNA"/>
</dbReference>
<keyword evidence="13" id="KW-1185">Reference proteome</keyword>
<feature type="transmembrane region" description="Helical" evidence="10">
    <location>
        <begin position="229"/>
        <end position="252"/>
    </location>
</feature>
<gene>
    <name evidence="12" type="ORF">GFSPODELE1_LOCUS4599</name>
</gene>
<comment type="similarity">
    <text evidence="2">Belongs to the BIG1 family.</text>
</comment>
<keyword evidence="9" id="KW-0961">Cell wall biogenesis/degradation</keyword>
<keyword evidence="6" id="KW-0256">Endoplasmic reticulum</keyword>
<evidence type="ECO:0000256" key="8">
    <source>
        <dbReference type="ARBA" id="ARBA00023136"/>
    </source>
</evidence>
<keyword evidence="8 10" id="KW-0472">Membrane</keyword>
<evidence type="ECO:0000256" key="11">
    <source>
        <dbReference type="SAM" id="SignalP"/>
    </source>
</evidence>
<evidence type="ECO:0000256" key="1">
    <source>
        <dbReference type="ARBA" id="ARBA00004115"/>
    </source>
</evidence>
<evidence type="ECO:0000313" key="13">
    <source>
        <dbReference type="Proteomes" id="UP001497453"/>
    </source>
</evidence>
<proteinExistence type="inferred from homology"/>
<evidence type="ECO:0000256" key="7">
    <source>
        <dbReference type="ARBA" id="ARBA00022989"/>
    </source>
</evidence>
<keyword evidence="4 10" id="KW-0812">Transmembrane</keyword>
<name>A0ABP1D8H9_9APHY</name>